<dbReference type="EMBL" id="JAGHQM010000604">
    <property type="protein sequence ID" value="KAH0559411.1"/>
    <property type="molecule type" value="Genomic_DNA"/>
</dbReference>
<dbReference type="Proteomes" id="UP000750711">
    <property type="component" value="Unassembled WGS sequence"/>
</dbReference>
<feature type="transmembrane region" description="Helical" evidence="1">
    <location>
        <begin position="174"/>
        <end position="192"/>
    </location>
</feature>
<keyword evidence="1" id="KW-0472">Membrane</keyword>
<evidence type="ECO:0000256" key="2">
    <source>
        <dbReference type="SAM" id="SignalP"/>
    </source>
</evidence>
<feature type="signal peptide" evidence="2">
    <location>
        <begin position="1"/>
        <end position="23"/>
    </location>
</feature>
<name>A0A9P8RQ95_9PEZI</name>
<evidence type="ECO:0000313" key="4">
    <source>
        <dbReference type="Proteomes" id="UP000750711"/>
    </source>
</evidence>
<sequence>MSRSVLIIAVATTLFISQQSSHATPVPAPALPSWLASAVPTKGEDLADEIKCYSLPYGAIGFVSHVLTYWTLGWLFALRTPWWPWRKLKHSKFDMMLAVAQIVVTVTVSIFTILRCRQRWEFICIAVWKALMSLTVGCWALHATTIVRSIRGRVPMAFASAGDHKKRKVSPHWLWMYGVAAVSGFTGLASLVKQTWDMPLVKLITKVFGGVTGGFVGSFVLLFFYVAYFASRKTSADEGENIGVVAAIFITMGGAVSFAMMMIVVLCAFYSDWILGAIAHSLIGVPSGDSSELYWVCSSTTFNHFL</sequence>
<keyword evidence="1" id="KW-0812">Transmembrane</keyword>
<comment type="caution">
    <text evidence="3">The sequence shown here is derived from an EMBL/GenBank/DDBJ whole genome shotgun (WGS) entry which is preliminary data.</text>
</comment>
<proteinExistence type="predicted"/>
<keyword evidence="1" id="KW-1133">Transmembrane helix</keyword>
<dbReference type="AlphaFoldDB" id="A0A9P8RQ95"/>
<gene>
    <name evidence="3" type="ORF">GP486_004076</name>
</gene>
<protein>
    <submittedName>
        <fullName evidence="3">Uncharacterized protein</fullName>
    </submittedName>
</protein>
<accession>A0A9P8RQ95</accession>
<feature type="transmembrane region" description="Helical" evidence="1">
    <location>
        <begin position="207"/>
        <end position="230"/>
    </location>
</feature>
<organism evidence="3 4">
    <name type="scientific">Trichoglossum hirsutum</name>
    <dbReference type="NCBI Taxonomy" id="265104"/>
    <lineage>
        <taxon>Eukaryota</taxon>
        <taxon>Fungi</taxon>
        <taxon>Dikarya</taxon>
        <taxon>Ascomycota</taxon>
        <taxon>Pezizomycotina</taxon>
        <taxon>Geoglossomycetes</taxon>
        <taxon>Geoglossales</taxon>
        <taxon>Geoglossaceae</taxon>
        <taxon>Trichoglossum</taxon>
    </lineage>
</organism>
<evidence type="ECO:0000313" key="3">
    <source>
        <dbReference type="EMBL" id="KAH0559411.1"/>
    </source>
</evidence>
<evidence type="ECO:0000256" key="1">
    <source>
        <dbReference type="SAM" id="Phobius"/>
    </source>
</evidence>
<keyword evidence="2" id="KW-0732">Signal</keyword>
<feature type="transmembrane region" description="Helical" evidence="1">
    <location>
        <begin position="55"/>
        <end position="76"/>
    </location>
</feature>
<reference evidence="3" key="1">
    <citation type="submission" date="2021-03" db="EMBL/GenBank/DDBJ databases">
        <title>Comparative genomics and phylogenomic investigation of the class Geoglossomycetes provide insights into ecological specialization and systematics.</title>
        <authorList>
            <person name="Melie T."/>
            <person name="Pirro S."/>
            <person name="Miller A.N."/>
            <person name="Quandt A."/>
        </authorList>
    </citation>
    <scope>NUCLEOTIDE SEQUENCE</scope>
    <source>
        <strain evidence="3">CAQ_001_2017</strain>
    </source>
</reference>
<feature type="transmembrane region" description="Helical" evidence="1">
    <location>
        <begin position="242"/>
        <end position="271"/>
    </location>
</feature>
<feature type="chain" id="PRO_5040404223" evidence="2">
    <location>
        <begin position="24"/>
        <end position="306"/>
    </location>
</feature>
<feature type="transmembrane region" description="Helical" evidence="1">
    <location>
        <begin position="96"/>
        <end position="114"/>
    </location>
</feature>
<keyword evidence="4" id="KW-1185">Reference proteome</keyword>